<feature type="binding site" description="covalent" evidence="6">
    <location>
        <position position="99"/>
    </location>
    <ligand>
        <name>heme c</name>
        <dbReference type="ChEBI" id="CHEBI:61717"/>
    </ligand>
</feature>
<keyword evidence="10" id="KW-1185">Reference proteome</keyword>
<protein>
    <recommendedName>
        <fullName evidence="8">Cytochrome c domain-containing protein</fullName>
    </recommendedName>
</protein>
<dbReference type="EMBL" id="CAJQZC010000002">
    <property type="protein sequence ID" value="CAG4891690.1"/>
    <property type="molecule type" value="Genomic_DNA"/>
</dbReference>
<dbReference type="AlphaFoldDB" id="A0A9N8X163"/>
<feature type="signal peptide" evidence="7">
    <location>
        <begin position="1"/>
        <end position="35"/>
    </location>
</feature>
<sequence length="125" mass="12993">MKRVDRPVRGRLNVIAACAGFSFAGSLFVPASAFAAETLRGLTVAQGNACMGCHAVDRKLVGPSFQQIAGRYKGDPLAATKLVKKVKDGGSGVWGAIPMPSHPSMSDADIRSVVDWVLAGAPSPK</sequence>
<dbReference type="GO" id="GO:0009055">
    <property type="term" value="F:electron transfer activity"/>
    <property type="evidence" value="ECO:0007669"/>
    <property type="project" value="InterPro"/>
</dbReference>
<evidence type="ECO:0000256" key="7">
    <source>
        <dbReference type="SAM" id="SignalP"/>
    </source>
</evidence>
<proteinExistence type="predicted"/>
<keyword evidence="2 6" id="KW-0349">Heme</keyword>
<accession>A0A9N8X163</accession>
<feature type="binding site" description="covalent" evidence="6">
    <location>
        <position position="54"/>
    </location>
    <ligand>
        <name>heme c</name>
        <dbReference type="ChEBI" id="CHEBI:61717"/>
    </ligand>
</feature>
<evidence type="ECO:0000256" key="5">
    <source>
        <dbReference type="ARBA" id="ARBA00023004"/>
    </source>
</evidence>
<comment type="caution">
    <text evidence="9">The sequence shown here is derived from an EMBL/GenBank/DDBJ whole genome shotgun (WGS) entry which is preliminary data.</text>
</comment>
<gene>
    <name evidence="9" type="ORF">LMG31841_01462</name>
</gene>
<evidence type="ECO:0000256" key="4">
    <source>
        <dbReference type="ARBA" id="ARBA00022982"/>
    </source>
</evidence>
<dbReference type="PRINTS" id="PR00606">
    <property type="entry name" value="CYTCHROMECID"/>
</dbReference>
<evidence type="ECO:0000313" key="9">
    <source>
        <dbReference type="EMBL" id="CAG4891690.1"/>
    </source>
</evidence>
<dbReference type="GO" id="GO:0020037">
    <property type="term" value="F:heme binding"/>
    <property type="evidence" value="ECO:0007669"/>
    <property type="project" value="InterPro"/>
</dbReference>
<dbReference type="InterPro" id="IPR002324">
    <property type="entry name" value="Cyt_c_ID"/>
</dbReference>
<organism evidence="9 10">
    <name type="scientific">Paraburkholderia saeva</name>
    <dbReference type="NCBI Taxonomy" id="2777537"/>
    <lineage>
        <taxon>Bacteria</taxon>
        <taxon>Pseudomonadati</taxon>
        <taxon>Pseudomonadota</taxon>
        <taxon>Betaproteobacteria</taxon>
        <taxon>Burkholderiales</taxon>
        <taxon>Burkholderiaceae</taxon>
        <taxon>Paraburkholderia</taxon>
    </lineage>
</organism>
<dbReference type="Pfam" id="PF00034">
    <property type="entry name" value="Cytochrom_C"/>
    <property type="match status" value="1"/>
</dbReference>
<keyword evidence="4" id="KW-0249">Electron transport</keyword>
<keyword evidence="3 6" id="KW-0479">Metal-binding</keyword>
<evidence type="ECO:0000256" key="6">
    <source>
        <dbReference type="PIRSR" id="PIRSR602324-1"/>
    </source>
</evidence>
<evidence type="ECO:0000256" key="2">
    <source>
        <dbReference type="ARBA" id="ARBA00022617"/>
    </source>
</evidence>
<evidence type="ECO:0000256" key="3">
    <source>
        <dbReference type="ARBA" id="ARBA00022723"/>
    </source>
</evidence>
<keyword evidence="7" id="KW-0732">Signal</keyword>
<dbReference type="InterPro" id="IPR036909">
    <property type="entry name" value="Cyt_c-like_dom_sf"/>
</dbReference>
<feature type="binding site" description="covalent" evidence="6">
    <location>
        <position position="50"/>
    </location>
    <ligand>
        <name>heme c</name>
        <dbReference type="ChEBI" id="CHEBI:61717"/>
    </ligand>
</feature>
<name>A0A9N8X163_9BURK</name>
<dbReference type="Proteomes" id="UP000789704">
    <property type="component" value="Unassembled WGS sequence"/>
</dbReference>
<evidence type="ECO:0000256" key="1">
    <source>
        <dbReference type="ARBA" id="ARBA00022448"/>
    </source>
</evidence>
<dbReference type="SUPFAM" id="SSF46626">
    <property type="entry name" value="Cytochrome c"/>
    <property type="match status" value="1"/>
</dbReference>
<reference evidence="9" key="1">
    <citation type="submission" date="2021-04" db="EMBL/GenBank/DDBJ databases">
        <authorList>
            <person name="Vanwijnsberghe S."/>
        </authorList>
    </citation>
    <scope>NUCLEOTIDE SEQUENCE</scope>
    <source>
        <strain evidence="9">LMG 31841</strain>
    </source>
</reference>
<feature type="chain" id="PRO_5040318263" description="Cytochrome c domain-containing protein" evidence="7">
    <location>
        <begin position="36"/>
        <end position="125"/>
    </location>
</feature>
<evidence type="ECO:0000313" key="10">
    <source>
        <dbReference type="Proteomes" id="UP000789704"/>
    </source>
</evidence>
<dbReference type="InterPro" id="IPR009056">
    <property type="entry name" value="Cyt_c-like_dom"/>
</dbReference>
<dbReference type="GO" id="GO:0005506">
    <property type="term" value="F:iron ion binding"/>
    <property type="evidence" value="ECO:0007669"/>
    <property type="project" value="InterPro"/>
</dbReference>
<feature type="domain" description="Cytochrome c" evidence="8">
    <location>
        <begin position="36"/>
        <end position="121"/>
    </location>
</feature>
<keyword evidence="5 6" id="KW-0408">Iron</keyword>
<dbReference type="PROSITE" id="PS51007">
    <property type="entry name" value="CYTC"/>
    <property type="match status" value="1"/>
</dbReference>
<keyword evidence="1" id="KW-0813">Transport</keyword>
<dbReference type="Gene3D" id="1.10.760.10">
    <property type="entry name" value="Cytochrome c-like domain"/>
    <property type="match status" value="1"/>
</dbReference>
<evidence type="ECO:0000259" key="8">
    <source>
        <dbReference type="PROSITE" id="PS51007"/>
    </source>
</evidence>
<comment type="PTM">
    <text evidence="6">Binds 1 heme c group covalently per subunit.</text>
</comment>